<sequence length="453" mass="51869">MQVIARNKDNEIGRLRAEDVNAKERVLILEGKLLELNSMVKKKNREIQKNAEQMQVLARNKDNEIGRLQAEAVNTEERVLILEGKLLEQNSLAKKKTDEIQQLVEEMQVEVLNKDNEIGRLREEAVNAKERVSILEGKLLELNSLAKEKDKQNQKNVEQMQVLARNKDNEIGRLRAEAVSANERVLILEGKLLEQSSLAKKENDEIQQNVKEMQVAAWHKDSEIGRLRAEAVSAKERVLILEGKLLKLSSLAKERNEEIQKNAEEIDNAIGRSRAEAVIAKANVRVLEGKILEINNSAKKNIHKIQQNVEEMRLATQNKDNEIGRLQAEAVIVKERVKIIFAKLLEVNSLAKEENDKMQKDAKDMQVAAQNKDNEIDRLLVEVVGAKKRVMILEGKLMEMHSLDVAKNDEIQKLRNGQSEILQCKCVSPSSNETSQKRRRETRDMHIQHIQWY</sequence>
<name>A0ACD6A595_AVESA</name>
<evidence type="ECO:0000313" key="2">
    <source>
        <dbReference type="Proteomes" id="UP001732700"/>
    </source>
</evidence>
<evidence type="ECO:0000313" key="1">
    <source>
        <dbReference type="EnsemblPlants" id="AVESA.00010b.r2.7CG0691070.1.CDS"/>
    </source>
</evidence>
<dbReference type="Proteomes" id="UP001732700">
    <property type="component" value="Chromosome 7C"/>
</dbReference>
<organism evidence="1 2">
    <name type="scientific">Avena sativa</name>
    <name type="common">Oat</name>
    <dbReference type="NCBI Taxonomy" id="4498"/>
    <lineage>
        <taxon>Eukaryota</taxon>
        <taxon>Viridiplantae</taxon>
        <taxon>Streptophyta</taxon>
        <taxon>Embryophyta</taxon>
        <taxon>Tracheophyta</taxon>
        <taxon>Spermatophyta</taxon>
        <taxon>Magnoliopsida</taxon>
        <taxon>Liliopsida</taxon>
        <taxon>Poales</taxon>
        <taxon>Poaceae</taxon>
        <taxon>BOP clade</taxon>
        <taxon>Pooideae</taxon>
        <taxon>Poodae</taxon>
        <taxon>Poeae</taxon>
        <taxon>Poeae Chloroplast Group 1 (Aveneae type)</taxon>
        <taxon>Aveninae</taxon>
        <taxon>Avena</taxon>
    </lineage>
</organism>
<protein>
    <submittedName>
        <fullName evidence="1">Uncharacterized protein</fullName>
    </submittedName>
</protein>
<reference evidence="1" key="2">
    <citation type="submission" date="2025-09" db="UniProtKB">
        <authorList>
            <consortium name="EnsemblPlants"/>
        </authorList>
    </citation>
    <scope>IDENTIFICATION</scope>
</reference>
<dbReference type="EnsemblPlants" id="AVESA.00010b.r2.7CG0691070.1">
    <property type="protein sequence ID" value="AVESA.00010b.r2.7CG0691070.1.CDS"/>
    <property type="gene ID" value="AVESA.00010b.r2.7CG0691070"/>
</dbReference>
<keyword evidence="2" id="KW-1185">Reference proteome</keyword>
<reference evidence="1" key="1">
    <citation type="submission" date="2021-05" db="EMBL/GenBank/DDBJ databases">
        <authorList>
            <person name="Scholz U."/>
            <person name="Mascher M."/>
            <person name="Fiebig A."/>
        </authorList>
    </citation>
    <scope>NUCLEOTIDE SEQUENCE [LARGE SCALE GENOMIC DNA]</scope>
</reference>
<accession>A0ACD6A595</accession>
<proteinExistence type="predicted"/>